<dbReference type="GO" id="GO:0006310">
    <property type="term" value="P:DNA recombination"/>
    <property type="evidence" value="ECO:0007669"/>
    <property type="project" value="UniProtKB-KW"/>
</dbReference>
<proteinExistence type="predicted"/>
<evidence type="ECO:0000313" key="4">
    <source>
        <dbReference type="Proteomes" id="UP000012227"/>
    </source>
</evidence>
<dbReference type="GO" id="GO:0032196">
    <property type="term" value="P:transposition"/>
    <property type="evidence" value="ECO:0007669"/>
    <property type="project" value="TreeGrafter"/>
</dbReference>
<keyword evidence="1" id="KW-0233">DNA recombination</keyword>
<comment type="caution">
    <text evidence="3">The sequence shown here is derived from an EMBL/GenBank/DDBJ whole genome shotgun (WGS) entry which is preliminary data.</text>
</comment>
<dbReference type="PANTHER" id="PTHR10948:SF23">
    <property type="entry name" value="TRANSPOSASE INSI FOR INSERTION SEQUENCE ELEMENT IS30A-RELATED"/>
    <property type="match status" value="1"/>
</dbReference>
<evidence type="ECO:0000259" key="2">
    <source>
        <dbReference type="PROSITE" id="PS50994"/>
    </source>
</evidence>
<dbReference type="STRING" id="1218591.LEP1GSC199_2646"/>
<feature type="domain" description="Integrase catalytic" evidence="2">
    <location>
        <begin position="177"/>
        <end position="330"/>
    </location>
</feature>
<protein>
    <submittedName>
        <fullName evidence="3">Putative transposase for insertion sequence element IS1086</fullName>
    </submittedName>
</protein>
<accession>N1WDE7</accession>
<dbReference type="Gene3D" id="3.30.420.10">
    <property type="entry name" value="Ribonuclease H-like superfamily/Ribonuclease H"/>
    <property type="match status" value="1"/>
</dbReference>
<gene>
    <name evidence="3" type="ORF">LEP1GSC199_2646</name>
</gene>
<dbReference type="AlphaFoldDB" id="N1WDE7"/>
<organism evidence="3 4">
    <name type="scientific">Leptospira vanthielii serovar Holland str. Waz Holland = ATCC 700522</name>
    <dbReference type="NCBI Taxonomy" id="1218591"/>
    <lineage>
        <taxon>Bacteria</taxon>
        <taxon>Pseudomonadati</taxon>
        <taxon>Spirochaetota</taxon>
        <taxon>Spirochaetia</taxon>
        <taxon>Leptospirales</taxon>
        <taxon>Leptospiraceae</taxon>
        <taxon>Leptospira</taxon>
    </lineage>
</organism>
<sequence>MNHYTRINLKEREVIAEMRFKEESIRSIAKILNRSPSSISRELSKGYSRNSFINYSVSNAQIISQKNESSRNSGKIKVSKNNPNIRGVIKSKLELKWSPEQIEMSLKENLPSGITESVSHQTIYTYIYLLPRGELKKELQSYLRRKMKPYKKSKNTDNRGKIPDMISIEERPKSVYVASIPGHWEGDLIIGKNHKSAIGTIVERTTRNVILVPLTSTDAETVRKSFAKELKKMPTELRLSITYDQGKEMSNHKLFTKDTQMKVYFCHPGSPWERGTCENTNMLIRDFFPKKTDFNDISRKELKRVQKLLNERPRKTLGWKTPAEKIKEVLR</sequence>
<dbReference type="GO" id="GO:0005829">
    <property type="term" value="C:cytosol"/>
    <property type="evidence" value="ECO:0007669"/>
    <property type="project" value="TreeGrafter"/>
</dbReference>
<dbReference type="NCBIfam" id="NF033563">
    <property type="entry name" value="transpos_IS30"/>
    <property type="match status" value="1"/>
</dbReference>
<dbReference type="InterPro" id="IPR025246">
    <property type="entry name" value="IS30-like_HTH"/>
</dbReference>
<dbReference type="InterPro" id="IPR036397">
    <property type="entry name" value="RNaseH_sf"/>
</dbReference>
<reference evidence="3 4" key="1">
    <citation type="submission" date="2013-03" db="EMBL/GenBank/DDBJ databases">
        <authorList>
            <person name="Harkins D.M."/>
            <person name="Durkin A.S."/>
            <person name="Brinkac L.M."/>
            <person name="Haft D.H."/>
            <person name="Selengut J.D."/>
            <person name="Sanka R."/>
            <person name="DePew J."/>
            <person name="Purushe J."/>
            <person name="Galloway R.L."/>
            <person name="Vinetz J.M."/>
            <person name="Sutton G.G."/>
            <person name="Nierman W.C."/>
            <person name="Fouts D.E."/>
        </authorList>
    </citation>
    <scope>NUCLEOTIDE SEQUENCE [LARGE SCALE GENOMIC DNA]</scope>
    <source>
        <strain evidence="3 4">Waz Holland</strain>
    </source>
</reference>
<evidence type="ECO:0000313" key="3">
    <source>
        <dbReference type="EMBL" id="EMY71227.1"/>
    </source>
</evidence>
<dbReference type="InterPro" id="IPR051917">
    <property type="entry name" value="Transposase-Integrase"/>
</dbReference>
<dbReference type="InterPro" id="IPR053392">
    <property type="entry name" value="Transposase_IS30-like"/>
</dbReference>
<dbReference type="InterPro" id="IPR012337">
    <property type="entry name" value="RNaseH-like_sf"/>
</dbReference>
<dbReference type="GO" id="GO:0003676">
    <property type="term" value="F:nucleic acid binding"/>
    <property type="evidence" value="ECO:0007669"/>
    <property type="project" value="InterPro"/>
</dbReference>
<dbReference type="SUPFAM" id="SSF53098">
    <property type="entry name" value="Ribonuclease H-like"/>
    <property type="match status" value="1"/>
</dbReference>
<dbReference type="Pfam" id="PF13936">
    <property type="entry name" value="HTH_38"/>
    <property type="match status" value="1"/>
</dbReference>
<dbReference type="PANTHER" id="PTHR10948">
    <property type="entry name" value="TRANSPOSASE"/>
    <property type="match status" value="1"/>
</dbReference>
<dbReference type="GO" id="GO:0015074">
    <property type="term" value="P:DNA integration"/>
    <property type="evidence" value="ECO:0007669"/>
    <property type="project" value="InterPro"/>
</dbReference>
<dbReference type="GO" id="GO:0004803">
    <property type="term" value="F:transposase activity"/>
    <property type="evidence" value="ECO:0007669"/>
    <property type="project" value="TreeGrafter"/>
</dbReference>
<dbReference type="EMBL" id="AOGY02000015">
    <property type="protein sequence ID" value="EMY71227.1"/>
    <property type="molecule type" value="Genomic_DNA"/>
</dbReference>
<dbReference type="PROSITE" id="PS50994">
    <property type="entry name" value="INTEGRASE"/>
    <property type="match status" value="1"/>
</dbReference>
<dbReference type="Proteomes" id="UP000012227">
    <property type="component" value="Unassembled WGS sequence"/>
</dbReference>
<dbReference type="RefSeq" id="WP_002977382.1">
    <property type="nucleotide sequence ID" value="NZ_AOGY02000015.1"/>
</dbReference>
<name>N1WDE7_9LEPT</name>
<dbReference type="InterPro" id="IPR001584">
    <property type="entry name" value="Integrase_cat-core"/>
</dbReference>
<evidence type="ECO:0000256" key="1">
    <source>
        <dbReference type="ARBA" id="ARBA00023172"/>
    </source>
</evidence>
<dbReference type="Pfam" id="PF00665">
    <property type="entry name" value="rve"/>
    <property type="match status" value="1"/>
</dbReference>